<dbReference type="InterPro" id="IPR036257">
    <property type="entry name" value="Cyt_c_oxidase_su2_TM_sf"/>
</dbReference>
<evidence type="ECO:0000259" key="14">
    <source>
        <dbReference type="PROSITE" id="PS50999"/>
    </source>
</evidence>
<feature type="transmembrane region" description="Helical" evidence="12">
    <location>
        <begin position="43"/>
        <end position="67"/>
    </location>
</feature>
<dbReference type="Gene3D" id="1.10.287.90">
    <property type="match status" value="1"/>
</dbReference>
<dbReference type="InterPro" id="IPR008972">
    <property type="entry name" value="Cupredoxin"/>
</dbReference>
<evidence type="ECO:0000256" key="9">
    <source>
        <dbReference type="ARBA" id="ARBA00022989"/>
    </source>
</evidence>
<keyword evidence="10" id="KW-0560">Oxidoreductase</keyword>
<evidence type="ECO:0000256" key="11">
    <source>
        <dbReference type="ARBA" id="ARBA00023136"/>
    </source>
</evidence>
<keyword evidence="9 12" id="KW-1133">Transmembrane helix</keyword>
<dbReference type="SUPFAM" id="SSF81464">
    <property type="entry name" value="Cytochrome c oxidase subunit II-like, transmembrane region"/>
    <property type="match status" value="1"/>
</dbReference>
<dbReference type="Proteomes" id="UP001204615">
    <property type="component" value="Unassembled WGS sequence"/>
</dbReference>
<dbReference type="InterPro" id="IPR011759">
    <property type="entry name" value="Cyt_c_oxidase_su2_TM_dom"/>
</dbReference>
<sequence>MQHTATEGHAKRSASRVGLAAMPVRAAIFAVAAGPVAAAERQLLVQAAVLMLFVVVPVIVLTPWVAWRFRRRNRRSAYRPGWDFSRTLEVLIWGVPALLVAFLAVRVWTQSRALDPYRAIDAGQASAAAPLDVQVVGLDWKWLFIYPDQHIATLNTLVLPVGRAVHLHLTSDTVMESLLVPRLAGQIYAMPGMITQLWLRADRPGDFVGENTQYNGSGFAHQKFVVHAVDAGDFSRWVGKVRADGDVLDARRYRELARRGVPAAPERFGQVDADLFGRIVAKYHASAQLRASTMASRATGRTNDAH</sequence>
<proteinExistence type="inferred from homology"/>
<evidence type="ECO:0000256" key="3">
    <source>
        <dbReference type="ARBA" id="ARBA00022448"/>
    </source>
</evidence>
<evidence type="ECO:0000259" key="13">
    <source>
        <dbReference type="PROSITE" id="PS50857"/>
    </source>
</evidence>
<comment type="similarity">
    <text evidence="2">Belongs to the cytochrome c oxidase subunit 2 family.</text>
</comment>
<keyword evidence="5" id="KW-0679">Respiratory chain</keyword>
<gene>
    <name evidence="15" type="ORF">NC595_17520</name>
</gene>
<dbReference type="Pfam" id="PF06481">
    <property type="entry name" value="COX_ARM"/>
    <property type="match status" value="1"/>
</dbReference>
<evidence type="ECO:0000256" key="10">
    <source>
        <dbReference type="ARBA" id="ARBA00023002"/>
    </source>
</evidence>
<dbReference type="InterPro" id="IPR002429">
    <property type="entry name" value="CcO_II-like_C"/>
</dbReference>
<evidence type="ECO:0000313" key="15">
    <source>
        <dbReference type="EMBL" id="MCP1375852.1"/>
    </source>
</evidence>
<feature type="domain" description="Cytochrome oxidase subunit II transmembrane region profile" evidence="14">
    <location>
        <begin position="20"/>
        <end position="118"/>
    </location>
</feature>
<dbReference type="PANTHER" id="PTHR22888">
    <property type="entry name" value="CYTOCHROME C OXIDASE, SUBUNIT II"/>
    <property type="match status" value="1"/>
</dbReference>
<dbReference type="SUPFAM" id="SSF49503">
    <property type="entry name" value="Cupredoxins"/>
    <property type="match status" value="1"/>
</dbReference>
<dbReference type="Pfam" id="PF00116">
    <property type="entry name" value="COX2"/>
    <property type="match status" value="1"/>
</dbReference>
<evidence type="ECO:0000313" key="16">
    <source>
        <dbReference type="Proteomes" id="UP001204615"/>
    </source>
</evidence>
<protein>
    <submittedName>
        <fullName evidence="15">COX aromatic rich motif-containing protein</fullName>
    </submittedName>
</protein>
<evidence type="ECO:0000256" key="1">
    <source>
        <dbReference type="ARBA" id="ARBA00004651"/>
    </source>
</evidence>
<keyword evidence="4" id="KW-1003">Cell membrane</keyword>
<accession>A0ABT1FEQ5</accession>
<dbReference type="RefSeq" id="WP_253568613.1">
    <property type="nucleotide sequence ID" value="NZ_JAMZEK010000004.1"/>
</dbReference>
<dbReference type="PANTHER" id="PTHR22888:SF18">
    <property type="entry name" value="CYTOCHROME BO(3) UBIQUINOL OXIDASE SUBUNIT 2"/>
    <property type="match status" value="1"/>
</dbReference>
<evidence type="ECO:0000256" key="6">
    <source>
        <dbReference type="ARBA" id="ARBA00022692"/>
    </source>
</evidence>
<dbReference type="EMBL" id="JAMZEK010000004">
    <property type="protein sequence ID" value="MCP1375852.1"/>
    <property type="molecule type" value="Genomic_DNA"/>
</dbReference>
<evidence type="ECO:0000256" key="5">
    <source>
        <dbReference type="ARBA" id="ARBA00022660"/>
    </source>
</evidence>
<dbReference type="PROSITE" id="PS50999">
    <property type="entry name" value="COX2_TM"/>
    <property type="match status" value="1"/>
</dbReference>
<keyword evidence="11 12" id="KW-0472">Membrane</keyword>
<dbReference type="InterPro" id="IPR045187">
    <property type="entry name" value="CcO_II"/>
</dbReference>
<comment type="caution">
    <text evidence="15">The sequence shown here is derived from an EMBL/GenBank/DDBJ whole genome shotgun (WGS) entry which is preliminary data.</text>
</comment>
<comment type="subcellular location">
    <subcellularLocation>
        <location evidence="1">Cell membrane</location>
        <topology evidence="1">Multi-pass membrane protein</topology>
    </subcellularLocation>
</comment>
<keyword evidence="16" id="KW-1185">Reference proteome</keyword>
<evidence type="ECO:0000256" key="12">
    <source>
        <dbReference type="SAM" id="Phobius"/>
    </source>
</evidence>
<name>A0ABT1FEQ5_9GAMM</name>
<evidence type="ECO:0000256" key="2">
    <source>
        <dbReference type="ARBA" id="ARBA00007866"/>
    </source>
</evidence>
<keyword evidence="6 12" id="KW-0812">Transmembrane</keyword>
<dbReference type="Gene3D" id="2.60.40.420">
    <property type="entry name" value="Cupredoxins - blue copper proteins"/>
    <property type="match status" value="1"/>
</dbReference>
<dbReference type="PROSITE" id="PS50857">
    <property type="entry name" value="COX2_CUA"/>
    <property type="match status" value="1"/>
</dbReference>
<keyword evidence="3" id="KW-0813">Transport</keyword>
<feature type="transmembrane region" description="Helical" evidence="12">
    <location>
        <begin position="17"/>
        <end position="37"/>
    </location>
</feature>
<evidence type="ECO:0000256" key="8">
    <source>
        <dbReference type="ARBA" id="ARBA00022982"/>
    </source>
</evidence>
<evidence type="ECO:0000256" key="7">
    <source>
        <dbReference type="ARBA" id="ARBA00022729"/>
    </source>
</evidence>
<dbReference type="InterPro" id="IPR010514">
    <property type="entry name" value="COX_ARM"/>
</dbReference>
<dbReference type="CDD" id="cd04212">
    <property type="entry name" value="CuRO_UO_II"/>
    <property type="match status" value="1"/>
</dbReference>
<feature type="transmembrane region" description="Helical" evidence="12">
    <location>
        <begin position="88"/>
        <end position="108"/>
    </location>
</feature>
<keyword evidence="7" id="KW-0732">Signal</keyword>
<organism evidence="15 16">
    <name type="scientific">Dyella lutea</name>
    <dbReference type="NCBI Taxonomy" id="2950441"/>
    <lineage>
        <taxon>Bacteria</taxon>
        <taxon>Pseudomonadati</taxon>
        <taxon>Pseudomonadota</taxon>
        <taxon>Gammaproteobacteria</taxon>
        <taxon>Lysobacterales</taxon>
        <taxon>Rhodanobacteraceae</taxon>
        <taxon>Dyella</taxon>
    </lineage>
</organism>
<dbReference type="InterPro" id="IPR034227">
    <property type="entry name" value="CuRO_UO_II"/>
</dbReference>
<feature type="domain" description="Cytochrome oxidase subunit II copper A binding" evidence="13">
    <location>
        <begin position="128"/>
        <end position="240"/>
    </location>
</feature>
<evidence type="ECO:0000256" key="4">
    <source>
        <dbReference type="ARBA" id="ARBA00022475"/>
    </source>
</evidence>
<reference evidence="15 16" key="1">
    <citation type="submission" date="2022-06" db="EMBL/GenBank/DDBJ databases">
        <title>Dyella sp. Sa strain:Sa Genome sequencing.</title>
        <authorList>
            <person name="Park S."/>
        </authorList>
    </citation>
    <scope>NUCLEOTIDE SEQUENCE [LARGE SCALE GENOMIC DNA]</scope>
    <source>
        <strain evidence="15 16">Sa</strain>
    </source>
</reference>
<keyword evidence="8" id="KW-0249">Electron transport</keyword>